<dbReference type="GO" id="GO:0004739">
    <property type="term" value="F:pyruvate dehydrogenase (acetyl-transferring) activity"/>
    <property type="evidence" value="ECO:0007669"/>
    <property type="project" value="TreeGrafter"/>
</dbReference>
<protein>
    <submittedName>
        <fullName evidence="5">Thiamine pyrophosphate-dependent dehydrogenase E1 component subunit alpha</fullName>
    </submittedName>
</protein>
<evidence type="ECO:0000256" key="1">
    <source>
        <dbReference type="ARBA" id="ARBA00001964"/>
    </source>
</evidence>
<proteinExistence type="predicted"/>
<dbReference type="Proteomes" id="UP000823824">
    <property type="component" value="Unassembled WGS sequence"/>
</dbReference>
<sequence>MIDRETGLWIYNKMNEIRDFEETAWTLFTENKLRGSVHLYTGEEAVAASVCAQLTDEDYIASTHRGHGHCIAKGAELDRALAELMGKATGYCKGRSGSMHIADFSKGNLGANAIVGGGIPIATGGGLAIKMQNKPNVSVAFFGDGASNQGTFHESINLAAVWKLPVIYVCENNQFGMTVPTWQSTSVENIADRAAGYGIPGEVVDGNDVCAVYEAFARAKERALKGEGPTLLECKTYRWRGHWTGDPEPYRTREEVEEWKEKRDPIKLFRTYLTRHKLATRQELDDIEAAAAKKMEAAVDFAMNSPEPDPAHVLDDVFYEG</sequence>
<evidence type="ECO:0000256" key="3">
    <source>
        <dbReference type="ARBA" id="ARBA00023052"/>
    </source>
</evidence>
<dbReference type="Pfam" id="PF00676">
    <property type="entry name" value="E1_dh"/>
    <property type="match status" value="1"/>
</dbReference>
<reference evidence="5" key="2">
    <citation type="submission" date="2021-04" db="EMBL/GenBank/DDBJ databases">
        <authorList>
            <person name="Gilroy R."/>
        </authorList>
    </citation>
    <scope>NUCLEOTIDE SEQUENCE</scope>
    <source>
        <strain evidence="5">ChiBcec18-1249</strain>
    </source>
</reference>
<dbReference type="PANTHER" id="PTHR11516">
    <property type="entry name" value="PYRUVATE DEHYDROGENASE E1 COMPONENT, ALPHA SUBUNIT BACTERIAL AND ORGANELLAR"/>
    <property type="match status" value="1"/>
</dbReference>
<dbReference type="EMBL" id="DWZJ01000088">
    <property type="protein sequence ID" value="HJB13983.1"/>
    <property type="molecule type" value="Genomic_DNA"/>
</dbReference>
<dbReference type="GO" id="GO:0006086">
    <property type="term" value="P:pyruvate decarboxylation to acetyl-CoA"/>
    <property type="evidence" value="ECO:0007669"/>
    <property type="project" value="TreeGrafter"/>
</dbReference>
<dbReference type="InterPro" id="IPR001017">
    <property type="entry name" value="DH_E1"/>
</dbReference>
<organism evidence="5 6">
    <name type="scientific">Candidatus Oscillibacter excrementigallinarum</name>
    <dbReference type="NCBI Taxonomy" id="2838716"/>
    <lineage>
        <taxon>Bacteria</taxon>
        <taxon>Bacillati</taxon>
        <taxon>Bacillota</taxon>
        <taxon>Clostridia</taxon>
        <taxon>Eubacteriales</taxon>
        <taxon>Oscillospiraceae</taxon>
        <taxon>Oscillibacter</taxon>
    </lineage>
</organism>
<reference evidence="5" key="1">
    <citation type="journal article" date="2021" name="PeerJ">
        <title>Extensive microbial diversity within the chicken gut microbiome revealed by metagenomics and culture.</title>
        <authorList>
            <person name="Gilroy R."/>
            <person name="Ravi A."/>
            <person name="Getino M."/>
            <person name="Pursley I."/>
            <person name="Horton D.L."/>
            <person name="Alikhan N.F."/>
            <person name="Baker D."/>
            <person name="Gharbi K."/>
            <person name="Hall N."/>
            <person name="Watson M."/>
            <person name="Adriaenssens E.M."/>
            <person name="Foster-Nyarko E."/>
            <person name="Jarju S."/>
            <person name="Secka A."/>
            <person name="Antonio M."/>
            <person name="Oren A."/>
            <person name="Chaudhuri R.R."/>
            <person name="La Ragione R."/>
            <person name="Hildebrand F."/>
            <person name="Pallen M.J."/>
        </authorList>
    </citation>
    <scope>NUCLEOTIDE SEQUENCE</scope>
    <source>
        <strain evidence="5">ChiBcec18-1249</strain>
    </source>
</reference>
<dbReference type="InterPro" id="IPR029061">
    <property type="entry name" value="THDP-binding"/>
</dbReference>
<dbReference type="CDD" id="cd02000">
    <property type="entry name" value="TPP_E1_PDC_ADC_BCADC"/>
    <property type="match status" value="1"/>
</dbReference>
<dbReference type="AlphaFoldDB" id="A0A9D2LK24"/>
<keyword evidence="2" id="KW-0560">Oxidoreductase</keyword>
<feature type="domain" description="Dehydrogenase E1 component" evidence="4">
    <location>
        <begin position="13"/>
        <end position="310"/>
    </location>
</feature>
<comment type="cofactor">
    <cofactor evidence="1">
        <name>thiamine diphosphate</name>
        <dbReference type="ChEBI" id="CHEBI:58937"/>
    </cofactor>
</comment>
<dbReference type="InterPro" id="IPR050642">
    <property type="entry name" value="PDH_E1_Alpha_Subunit"/>
</dbReference>
<accession>A0A9D2LK24</accession>
<dbReference type="SUPFAM" id="SSF52518">
    <property type="entry name" value="Thiamin diphosphate-binding fold (THDP-binding)"/>
    <property type="match status" value="1"/>
</dbReference>
<gene>
    <name evidence="5" type="ORF">H9787_09775</name>
</gene>
<comment type="caution">
    <text evidence="5">The sequence shown here is derived from an EMBL/GenBank/DDBJ whole genome shotgun (WGS) entry which is preliminary data.</text>
</comment>
<evidence type="ECO:0000259" key="4">
    <source>
        <dbReference type="Pfam" id="PF00676"/>
    </source>
</evidence>
<evidence type="ECO:0000256" key="2">
    <source>
        <dbReference type="ARBA" id="ARBA00023002"/>
    </source>
</evidence>
<evidence type="ECO:0000313" key="6">
    <source>
        <dbReference type="Proteomes" id="UP000823824"/>
    </source>
</evidence>
<dbReference type="PANTHER" id="PTHR11516:SF60">
    <property type="entry name" value="PYRUVATE DEHYDROGENASE E1 COMPONENT SUBUNIT ALPHA"/>
    <property type="match status" value="1"/>
</dbReference>
<keyword evidence="3" id="KW-0786">Thiamine pyrophosphate</keyword>
<dbReference type="Gene3D" id="3.40.50.970">
    <property type="match status" value="1"/>
</dbReference>
<evidence type="ECO:0000313" key="5">
    <source>
        <dbReference type="EMBL" id="HJB13983.1"/>
    </source>
</evidence>
<name>A0A9D2LK24_9FIRM</name>